<feature type="domain" description="Schlafen AlbA-2" evidence="2">
    <location>
        <begin position="7"/>
        <end position="112"/>
    </location>
</feature>
<dbReference type="Gene3D" id="3.30.950.30">
    <property type="entry name" value="Schlafen, AAA domain"/>
    <property type="match status" value="1"/>
</dbReference>
<name>A0A1N7NKD3_9BACT</name>
<dbReference type="STRING" id="529505.SAMN05421761_110103"/>
<sequence length="472" mass="54249">MSQYSKEHQNIEWKESWHNDYFKWICGFANAQGGILFIGIDDKGNTKHLDNAKKLLEDLPNQVRDLLGLMADVNLHTKNGDDFLEIVVEPYPFPISLRGKYYYRSGSTLQELKGAALAKFLLQRQGKKWDGVPIPYVTADDLKNDTFDFFRKKATKSKRLEAEDLDGTNQELLESLQLYLEEEKMIKRAAVLLFHPKPEKYVTGAFIKIGYFENEADLMYQDEAHGNLFEQIEKTMDLLFTKYIKALISYEGISRVETYEYPREAIREALLNAVAHKDYSGGAPIQIKVFKDRIMIWNDGQLPDNWTVSNLLNKHASKPYNPDIANTLFRSGYIESWGRGIEKMINYCLEAGIPVPNYSFEGSDFLVEFRKNIYHEEYLIDLGLNERQIKAVLFAKEKGKITNSDYQELNEVSKRTATRELTSLVNTYKILIKEGTSGSSISYNTVGPEWGQMQNSGAKVGPNEPKMKRKKD</sequence>
<dbReference type="PANTHER" id="PTHR30595">
    <property type="entry name" value="GLPR-RELATED TRANSCRIPTIONAL REPRESSOR"/>
    <property type="match status" value="1"/>
</dbReference>
<keyword evidence="4" id="KW-1185">Reference proteome</keyword>
<evidence type="ECO:0000256" key="1">
    <source>
        <dbReference type="SAM" id="MobiDB-lite"/>
    </source>
</evidence>
<dbReference type="GO" id="GO:0004386">
    <property type="term" value="F:helicase activity"/>
    <property type="evidence" value="ECO:0007669"/>
    <property type="project" value="UniProtKB-KW"/>
</dbReference>
<evidence type="ECO:0000313" key="3">
    <source>
        <dbReference type="EMBL" id="SIS98730.1"/>
    </source>
</evidence>
<reference evidence="4" key="1">
    <citation type="submission" date="2017-01" db="EMBL/GenBank/DDBJ databases">
        <authorList>
            <person name="Varghese N."/>
            <person name="Submissions S."/>
        </authorList>
    </citation>
    <scope>NUCLEOTIDE SEQUENCE [LARGE SCALE GENOMIC DNA]</scope>
    <source>
        <strain evidence="4">DSM 46698</strain>
    </source>
</reference>
<dbReference type="Proteomes" id="UP000186026">
    <property type="component" value="Unassembled WGS sequence"/>
</dbReference>
<dbReference type="InterPro" id="IPR036388">
    <property type="entry name" value="WH-like_DNA-bd_sf"/>
</dbReference>
<protein>
    <submittedName>
        <fullName evidence="3">ATP-dependent DNA helicase RecG</fullName>
    </submittedName>
</protein>
<gene>
    <name evidence="3" type="ORF">SAMN05421761_110103</name>
</gene>
<feature type="region of interest" description="Disordered" evidence="1">
    <location>
        <begin position="449"/>
        <end position="472"/>
    </location>
</feature>
<dbReference type="InterPro" id="IPR038475">
    <property type="entry name" value="RecG_C_sf"/>
</dbReference>
<evidence type="ECO:0000313" key="4">
    <source>
        <dbReference type="Proteomes" id="UP000186026"/>
    </source>
</evidence>
<evidence type="ECO:0000259" key="2">
    <source>
        <dbReference type="Pfam" id="PF04326"/>
    </source>
</evidence>
<dbReference type="Gene3D" id="1.10.10.10">
    <property type="entry name" value="Winged helix-like DNA-binding domain superfamily/Winged helix DNA-binding domain"/>
    <property type="match status" value="1"/>
</dbReference>
<keyword evidence="3" id="KW-0547">Nucleotide-binding</keyword>
<keyword evidence="3" id="KW-0067">ATP-binding</keyword>
<dbReference type="Gene3D" id="3.30.565.60">
    <property type="match status" value="1"/>
</dbReference>
<dbReference type="Pfam" id="PF04326">
    <property type="entry name" value="SLFN_AlbA_2"/>
    <property type="match status" value="1"/>
</dbReference>
<accession>A0A1N7NKD3</accession>
<keyword evidence="3" id="KW-0378">Hydrolase</keyword>
<dbReference type="InterPro" id="IPR007421">
    <property type="entry name" value="Schlafen_AlbA_2_dom"/>
</dbReference>
<dbReference type="EMBL" id="FTOP01000010">
    <property type="protein sequence ID" value="SIS98730.1"/>
    <property type="molecule type" value="Genomic_DNA"/>
</dbReference>
<dbReference type="OrthoDB" id="9807907at2"/>
<dbReference type="Pfam" id="PF13749">
    <property type="entry name" value="HATPase_c_4"/>
    <property type="match status" value="1"/>
</dbReference>
<dbReference type="PANTHER" id="PTHR30595:SF6">
    <property type="entry name" value="SCHLAFEN ALBA-2 DOMAIN-CONTAINING PROTEIN"/>
    <property type="match status" value="1"/>
</dbReference>
<organism evidence="3 4">
    <name type="scientific">Belliella pelovolcani</name>
    <dbReference type="NCBI Taxonomy" id="529505"/>
    <lineage>
        <taxon>Bacteria</taxon>
        <taxon>Pseudomonadati</taxon>
        <taxon>Bacteroidota</taxon>
        <taxon>Cytophagia</taxon>
        <taxon>Cytophagales</taxon>
        <taxon>Cyclobacteriaceae</taxon>
        <taxon>Belliella</taxon>
    </lineage>
</organism>
<dbReference type="AlphaFoldDB" id="A0A1N7NKD3"/>
<dbReference type="InterPro" id="IPR038461">
    <property type="entry name" value="Schlafen_AlbA_2_dom_sf"/>
</dbReference>
<dbReference type="RefSeq" id="WP_076501835.1">
    <property type="nucleotide sequence ID" value="NZ_FTOP01000010.1"/>
</dbReference>
<proteinExistence type="predicted"/>
<keyword evidence="3" id="KW-0347">Helicase</keyword>